<keyword evidence="6" id="KW-0479">Metal-binding</keyword>
<feature type="transmembrane region" description="Helical" evidence="12">
    <location>
        <begin position="16"/>
        <end position="42"/>
    </location>
</feature>
<feature type="domain" description="Peptidase M50" evidence="13">
    <location>
        <begin position="34"/>
        <end position="105"/>
    </location>
</feature>
<dbReference type="Proteomes" id="UP000199087">
    <property type="component" value="Unassembled WGS sequence"/>
</dbReference>
<dbReference type="Pfam" id="PF02163">
    <property type="entry name" value="Peptidase_M50"/>
    <property type="match status" value="2"/>
</dbReference>
<keyword evidence="11 12" id="KW-0472">Membrane</keyword>
<keyword evidence="5 12" id="KW-0812">Transmembrane</keyword>
<evidence type="ECO:0000256" key="2">
    <source>
        <dbReference type="ARBA" id="ARBA00004141"/>
    </source>
</evidence>
<evidence type="ECO:0000256" key="6">
    <source>
        <dbReference type="ARBA" id="ARBA00022723"/>
    </source>
</evidence>
<feature type="domain" description="Peptidase M50" evidence="13">
    <location>
        <begin position="113"/>
        <end position="165"/>
    </location>
</feature>
<dbReference type="GO" id="GO:0016020">
    <property type="term" value="C:membrane"/>
    <property type="evidence" value="ECO:0007669"/>
    <property type="project" value="UniProtKB-SubCell"/>
</dbReference>
<feature type="transmembrane region" description="Helical" evidence="12">
    <location>
        <begin position="85"/>
        <end position="107"/>
    </location>
</feature>
<keyword evidence="8" id="KW-0862">Zinc</keyword>
<reference evidence="15" key="1">
    <citation type="submission" date="2015-05" db="EMBL/GenBank/DDBJ databases">
        <authorList>
            <person name="Urmite Genomes"/>
        </authorList>
    </citation>
    <scope>NUCLEOTIDE SEQUENCE [LARGE SCALE GENOMIC DNA]</scope>
    <source>
        <strain evidence="15">LF1</strain>
    </source>
</reference>
<dbReference type="PANTHER" id="PTHR39188:SF3">
    <property type="entry name" value="STAGE IV SPORULATION PROTEIN FB"/>
    <property type="match status" value="1"/>
</dbReference>
<dbReference type="GO" id="GO:0008237">
    <property type="term" value="F:metallopeptidase activity"/>
    <property type="evidence" value="ECO:0007669"/>
    <property type="project" value="UniProtKB-KW"/>
</dbReference>
<dbReference type="PANTHER" id="PTHR39188">
    <property type="entry name" value="MEMBRANE-ASSOCIATED ZINC METALLOPROTEASE M50B"/>
    <property type="match status" value="1"/>
</dbReference>
<keyword evidence="10" id="KW-0482">Metalloprotease</keyword>
<evidence type="ECO:0000256" key="3">
    <source>
        <dbReference type="ARBA" id="ARBA00007931"/>
    </source>
</evidence>
<keyword evidence="9 12" id="KW-1133">Transmembrane helix</keyword>
<evidence type="ECO:0000256" key="11">
    <source>
        <dbReference type="ARBA" id="ARBA00023136"/>
    </source>
</evidence>
<organism evidence="14 15">
    <name type="scientific">Neobacillus massiliamazoniensis</name>
    <dbReference type="NCBI Taxonomy" id="1499688"/>
    <lineage>
        <taxon>Bacteria</taxon>
        <taxon>Bacillati</taxon>
        <taxon>Bacillota</taxon>
        <taxon>Bacilli</taxon>
        <taxon>Bacillales</taxon>
        <taxon>Bacillaceae</taxon>
        <taxon>Neobacillus</taxon>
    </lineage>
</organism>
<keyword evidence="7" id="KW-0378">Hydrolase</keyword>
<evidence type="ECO:0000313" key="15">
    <source>
        <dbReference type="Proteomes" id="UP000199087"/>
    </source>
</evidence>
<feature type="transmembrane region" description="Helical" evidence="12">
    <location>
        <begin position="119"/>
        <end position="146"/>
    </location>
</feature>
<dbReference type="OrthoDB" id="166377at2"/>
<comment type="similarity">
    <text evidence="3">Belongs to the peptidase M50B family.</text>
</comment>
<comment type="subcellular location">
    <subcellularLocation>
        <location evidence="2">Membrane</location>
        <topology evidence="2">Multi-pass membrane protein</topology>
    </subcellularLocation>
</comment>
<evidence type="ECO:0000256" key="7">
    <source>
        <dbReference type="ARBA" id="ARBA00022801"/>
    </source>
</evidence>
<proteinExistence type="inferred from homology"/>
<evidence type="ECO:0000256" key="12">
    <source>
        <dbReference type="SAM" id="Phobius"/>
    </source>
</evidence>
<keyword evidence="15" id="KW-1185">Reference proteome</keyword>
<dbReference type="AlphaFoldDB" id="A0A0U1P1W2"/>
<evidence type="ECO:0000259" key="13">
    <source>
        <dbReference type="Pfam" id="PF02163"/>
    </source>
</evidence>
<evidence type="ECO:0000256" key="4">
    <source>
        <dbReference type="ARBA" id="ARBA00022670"/>
    </source>
</evidence>
<dbReference type="GO" id="GO:0046872">
    <property type="term" value="F:metal ion binding"/>
    <property type="evidence" value="ECO:0007669"/>
    <property type="project" value="UniProtKB-KW"/>
</dbReference>
<evidence type="ECO:0000256" key="10">
    <source>
        <dbReference type="ARBA" id="ARBA00023049"/>
    </source>
</evidence>
<dbReference type="RefSeq" id="WP_090637826.1">
    <property type="nucleotide sequence ID" value="NZ_CVRB01000004.1"/>
</dbReference>
<dbReference type="EMBL" id="CVRB01000004">
    <property type="protein sequence ID" value="CRK84294.1"/>
    <property type="molecule type" value="Genomic_DNA"/>
</dbReference>
<protein>
    <submittedName>
        <fullName evidence="14">Stage IV sporulation protein FB</fullName>
    </submittedName>
</protein>
<dbReference type="InterPro" id="IPR008915">
    <property type="entry name" value="Peptidase_M50"/>
</dbReference>
<feature type="transmembrane region" description="Helical" evidence="12">
    <location>
        <begin position="158"/>
        <end position="176"/>
    </location>
</feature>
<sequence length="288" mass="33548">MNKTINLLRHVEIHPLLWIIIALSIATAHFLELCLLLGIIFIHEMGHASAASFFSWRIKKITLHPFGGVAEMDEHGNRPLKEEAIVVLAGPFQHVWMVAAAYLLLSLSWLPNELFQTFLYYNLMIFIFNLFPIWPLDGGKLVFLFFSLKKAFPEAHRLTLMISFLSLGCFAIFILIAAPMHINVWVVIAFLFFSLYHEWKQRRFIFMRFLLERYYGKKSDLNQLKPIQANEKDLLIEVLEKFQRGCKHPIIIESGGKEQGRLDENELLHAFFSEKRLSDKISDLLILF</sequence>
<accession>A0A0U1P1W2</accession>
<gene>
    <name evidence="14" type="ORF">BN000_04300</name>
</gene>
<dbReference type="CDD" id="cd06161">
    <property type="entry name" value="S2P-M50_SpoIVFB"/>
    <property type="match status" value="1"/>
</dbReference>
<evidence type="ECO:0000256" key="1">
    <source>
        <dbReference type="ARBA" id="ARBA00001947"/>
    </source>
</evidence>
<keyword evidence="4" id="KW-0645">Protease</keyword>
<comment type="cofactor">
    <cofactor evidence="1">
        <name>Zn(2+)</name>
        <dbReference type="ChEBI" id="CHEBI:29105"/>
    </cofactor>
</comment>
<evidence type="ECO:0000256" key="5">
    <source>
        <dbReference type="ARBA" id="ARBA00022692"/>
    </source>
</evidence>
<evidence type="ECO:0000313" key="14">
    <source>
        <dbReference type="EMBL" id="CRK84294.1"/>
    </source>
</evidence>
<dbReference type="STRING" id="1499688.BN000_04300"/>
<feature type="transmembrane region" description="Helical" evidence="12">
    <location>
        <begin position="182"/>
        <end position="199"/>
    </location>
</feature>
<dbReference type="GO" id="GO:0006508">
    <property type="term" value="P:proteolysis"/>
    <property type="evidence" value="ECO:0007669"/>
    <property type="project" value="UniProtKB-KW"/>
</dbReference>
<name>A0A0U1P1W2_9BACI</name>
<evidence type="ECO:0000256" key="8">
    <source>
        <dbReference type="ARBA" id="ARBA00022833"/>
    </source>
</evidence>
<evidence type="ECO:0000256" key="9">
    <source>
        <dbReference type="ARBA" id="ARBA00022989"/>
    </source>
</evidence>